<reference evidence="11" key="1">
    <citation type="journal article" date="2020" name="mSystems">
        <title>Genome- and Community-Level Interaction Insights into Carbon Utilization and Element Cycling Functions of Hydrothermarchaeota in Hydrothermal Sediment.</title>
        <authorList>
            <person name="Zhou Z."/>
            <person name="Liu Y."/>
            <person name="Xu W."/>
            <person name="Pan J."/>
            <person name="Luo Z.H."/>
            <person name="Li M."/>
        </authorList>
    </citation>
    <scope>NUCLEOTIDE SEQUENCE [LARGE SCALE GENOMIC DNA]</scope>
    <source>
        <strain evidence="11">SpSt-1056</strain>
    </source>
</reference>
<dbReference type="InterPro" id="IPR046357">
    <property type="entry name" value="PPIase_dom_sf"/>
</dbReference>
<comment type="caution">
    <text evidence="11">The sequence shown here is derived from an EMBL/GenBank/DDBJ whole genome shotgun (WGS) entry which is preliminary data.</text>
</comment>
<dbReference type="PANTHER" id="PTHR47861">
    <property type="entry name" value="FKBP-TYPE PEPTIDYL-PROLYL CIS-TRANS ISOMERASE SLYD"/>
    <property type="match status" value="1"/>
</dbReference>
<dbReference type="Pfam" id="PF22199">
    <property type="entry name" value="FKBP26_IF"/>
    <property type="match status" value="1"/>
</dbReference>
<dbReference type="PANTHER" id="PTHR47861:SF3">
    <property type="entry name" value="FKBP-TYPE PEPTIDYL-PROLYL CIS-TRANS ISOMERASE SLYD"/>
    <property type="match status" value="1"/>
</dbReference>
<keyword evidence="4" id="KW-0963">Cytoplasm</keyword>
<protein>
    <recommendedName>
        <fullName evidence="9">Peptidyl-prolyl cis-trans isomerase</fullName>
        <ecNumber evidence="9">5.2.1.8</ecNumber>
    </recommendedName>
</protein>
<dbReference type="InterPro" id="IPR048261">
    <property type="entry name" value="SlpA/SlyD-like_ins_sf"/>
</dbReference>
<keyword evidence="7 8" id="KW-0413">Isomerase</keyword>
<evidence type="ECO:0000256" key="2">
    <source>
        <dbReference type="ARBA" id="ARBA00004496"/>
    </source>
</evidence>
<evidence type="ECO:0000256" key="5">
    <source>
        <dbReference type="ARBA" id="ARBA00023110"/>
    </source>
</evidence>
<dbReference type="PROSITE" id="PS50059">
    <property type="entry name" value="FKBP_PPIASE"/>
    <property type="match status" value="1"/>
</dbReference>
<dbReference type="Gene3D" id="3.10.50.40">
    <property type="match status" value="1"/>
</dbReference>
<evidence type="ECO:0000256" key="7">
    <source>
        <dbReference type="ARBA" id="ARBA00023235"/>
    </source>
</evidence>
<dbReference type="InterPro" id="IPR054016">
    <property type="entry name" value="FKBP26_IF"/>
</dbReference>
<dbReference type="InterPro" id="IPR040825">
    <property type="entry name" value="FKBP26_C"/>
</dbReference>
<dbReference type="Gene3D" id="3.30.70.2210">
    <property type="match status" value="1"/>
</dbReference>
<gene>
    <name evidence="11" type="ORF">ENM11_01915</name>
</gene>
<keyword evidence="6" id="KW-0143">Chaperone</keyword>
<dbReference type="SUPFAM" id="SSF54534">
    <property type="entry name" value="FKBP-like"/>
    <property type="match status" value="1"/>
</dbReference>
<proteinExistence type="inferred from homology"/>
<feature type="domain" description="PPIase FKBP-type" evidence="10">
    <location>
        <begin position="17"/>
        <end position="106"/>
    </location>
</feature>
<dbReference type="Pfam" id="PF18046">
    <property type="entry name" value="FKBP26_C"/>
    <property type="match status" value="1"/>
</dbReference>
<comment type="subcellular location">
    <subcellularLocation>
        <location evidence="2">Cytoplasm</location>
    </subcellularLocation>
</comment>
<dbReference type="Gene3D" id="2.40.10.330">
    <property type="match status" value="1"/>
</dbReference>
<evidence type="ECO:0000256" key="6">
    <source>
        <dbReference type="ARBA" id="ARBA00023186"/>
    </source>
</evidence>
<accession>A0A7C5LDE4</accession>
<comment type="catalytic activity">
    <reaction evidence="1 8 9">
        <text>[protein]-peptidylproline (omega=180) = [protein]-peptidylproline (omega=0)</text>
        <dbReference type="Rhea" id="RHEA:16237"/>
        <dbReference type="Rhea" id="RHEA-COMP:10747"/>
        <dbReference type="Rhea" id="RHEA-COMP:10748"/>
        <dbReference type="ChEBI" id="CHEBI:83833"/>
        <dbReference type="ChEBI" id="CHEBI:83834"/>
        <dbReference type="EC" id="5.2.1.8"/>
    </reaction>
</comment>
<dbReference type="GO" id="GO:0003755">
    <property type="term" value="F:peptidyl-prolyl cis-trans isomerase activity"/>
    <property type="evidence" value="ECO:0007669"/>
    <property type="project" value="UniProtKB-UniRule"/>
</dbReference>
<dbReference type="EC" id="5.2.1.8" evidence="9"/>
<sequence>MSEDTSAAVEQSAVQPSSYVLVDYTLKVKDTDELVDTTVEEEARKAGVYDASKTYEPRLVVVGKGTMLKAVEDELVGMKQSEKKTFEIPPEKAFGTRDPAKVRTIPYRRLKDVEGPLRVGSIINIEGREGVIRSVGSGRVQVDFNHYLAGKTLVCNVEVKSILTDDVDKVKHLIHSRIPDVPVEKFEIKLAPPELTIKIPEEALLLPGLQVSKKALSKELKEAVKGVERVVFLEEYV</sequence>
<evidence type="ECO:0000256" key="9">
    <source>
        <dbReference type="RuleBase" id="RU003915"/>
    </source>
</evidence>
<evidence type="ECO:0000313" key="11">
    <source>
        <dbReference type="EMBL" id="HHK67896.1"/>
    </source>
</evidence>
<keyword evidence="5 8" id="KW-0697">Rotamase</keyword>
<dbReference type="InterPro" id="IPR001179">
    <property type="entry name" value="PPIase_FKBP_dom"/>
</dbReference>
<dbReference type="EMBL" id="DRWN01000018">
    <property type="protein sequence ID" value="HHK67896.1"/>
    <property type="molecule type" value="Genomic_DNA"/>
</dbReference>
<dbReference type="AlphaFoldDB" id="A0A7C5LDE4"/>
<dbReference type="GO" id="GO:0042026">
    <property type="term" value="P:protein refolding"/>
    <property type="evidence" value="ECO:0007669"/>
    <property type="project" value="UniProtKB-ARBA"/>
</dbReference>
<evidence type="ECO:0000256" key="8">
    <source>
        <dbReference type="PROSITE-ProRule" id="PRU00277"/>
    </source>
</evidence>
<dbReference type="Pfam" id="PF00254">
    <property type="entry name" value="FKBP_C"/>
    <property type="match status" value="1"/>
</dbReference>
<evidence type="ECO:0000259" key="10">
    <source>
        <dbReference type="PROSITE" id="PS50059"/>
    </source>
</evidence>
<evidence type="ECO:0000256" key="4">
    <source>
        <dbReference type="ARBA" id="ARBA00022490"/>
    </source>
</evidence>
<dbReference type="GO" id="GO:0005737">
    <property type="term" value="C:cytoplasm"/>
    <property type="evidence" value="ECO:0007669"/>
    <property type="project" value="UniProtKB-SubCell"/>
</dbReference>
<evidence type="ECO:0000256" key="1">
    <source>
        <dbReference type="ARBA" id="ARBA00000971"/>
    </source>
</evidence>
<comment type="similarity">
    <text evidence="3 9">Belongs to the FKBP-type PPIase family.</text>
</comment>
<organism evidence="11">
    <name type="scientific">Caldiarchaeum subterraneum</name>
    <dbReference type="NCBI Taxonomy" id="311458"/>
    <lineage>
        <taxon>Archaea</taxon>
        <taxon>Nitrososphaerota</taxon>
        <taxon>Candidatus Caldarchaeales</taxon>
        <taxon>Candidatus Caldarchaeaceae</taxon>
        <taxon>Candidatus Caldarchaeum</taxon>
    </lineage>
</organism>
<name>A0A7C5LDE4_CALS0</name>
<evidence type="ECO:0000256" key="3">
    <source>
        <dbReference type="ARBA" id="ARBA00006577"/>
    </source>
</evidence>